<evidence type="ECO:0000259" key="3">
    <source>
        <dbReference type="Pfam" id="PF01557"/>
    </source>
</evidence>
<dbReference type="Pfam" id="PF01557">
    <property type="entry name" value="FAA_hydrolase"/>
    <property type="match status" value="1"/>
</dbReference>
<comment type="similarity">
    <text evidence="1">Belongs to the FAH family.</text>
</comment>
<dbReference type="Proteomes" id="UP000603227">
    <property type="component" value="Unassembled WGS sequence"/>
</dbReference>
<gene>
    <name evidence="4" type="ORF">GCM10017771_90630</name>
</gene>
<evidence type="ECO:0000313" key="5">
    <source>
        <dbReference type="Proteomes" id="UP000603227"/>
    </source>
</evidence>
<dbReference type="GO" id="GO:0046872">
    <property type="term" value="F:metal ion binding"/>
    <property type="evidence" value="ECO:0007669"/>
    <property type="project" value="UniProtKB-KW"/>
</dbReference>
<dbReference type="RefSeq" id="WP_189788242.1">
    <property type="nucleotide sequence ID" value="NZ_BNAT01000066.1"/>
</dbReference>
<name>A0A918ZRP8_9ACTN</name>
<accession>A0A918ZRP8</accession>
<comment type="caution">
    <text evidence="4">The sequence shown here is derived from an EMBL/GenBank/DDBJ whole genome shotgun (WGS) entry which is preliminary data.</text>
</comment>
<dbReference type="GO" id="GO:0016787">
    <property type="term" value="F:hydrolase activity"/>
    <property type="evidence" value="ECO:0007669"/>
    <property type="project" value="UniProtKB-KW"/>
</dbReference>
<organism evidence="4 5">
    <name type="scientific">Streptomyces capitiformicae</name>
    <dbReference type="NCBI Taxonomy" id="2014920"/>
    <lineage>
        <taxon>Bacteria</taxon>
        <taxon>Bacillati</taxon>
        <taxon>Actinomycetota</taxon>
        <taxon>Actinomycetes</taxon>
        <taxon>Kitasatosporales</taxon>
        <taxon>Streptomycetaceae</taxon>
        <taxon>Streptomyces</taxon>
    </lineage>
</organism>
<sequence>MVQTPADINPATGLREDTFGIATLAQDTRVFPALVLPDARVIDVSAHFTDTHAIFDDWERNFDRLFSLSDTADPQLHLDGLRILPPLAHPNLLCAGANNRTHSAQMLTKNEFNQHNRLDGESDEDFFQRNYTFMEKRAEEGVPFLWAGLHSSLTGADDPVLLPPLGNQPDWELEIAGVIGRTARYATVEEAKSLIAGYTMVNDLGTVDLFRRTDIPWGYDWIAKHQPTFKPAGPFVVPAAFVHIDDTVRITLSVNGEVMQDWPVSDWIFDMATLVAYASERVRLLPGDLLLAGSPPGNGMHHGGLFLKDGDVINSSITYLGRQRNTCVTEDIGDRTPAIGHWPAP</sequence>
<keyword evidence="4" id="KW-0378">Hydrolase</keyword>
<dbReference type="InterPro" id="IPR051121">
    <property type="entry name" value="FAH"/>
</dbReference>
<dbReference type="SUPFAM" id="SSF56529">
    <property type="entry name" value="FAH"/>
    <property type="match status" value="1"/>
</dbReference>
<dbReference type="InterPro" id="IPR011234">
    <property type="entry name" value="Fumarylacetoacetase-like_C"/>
</dbReference>
<reference evidence="4" key="2">
    <citation type="submission" date="2020-09" db="EMBL/GenBank/DDBJ databases">
        <authorList>
            <person name="Sun Q."/>
            <person name="Zhou Y."/>
        </authorList>
    </citation>
    <scope>NUCLEOTIDE SEQUENCE</scope>
    <source>
        <strain evidence="4">CGMCC 4.7403</strain>
    </source>
</reference>
<evidence type="ECO:0000256" key="1">
    <source>
        <dbReference type="ARBA" id="ARBA00010211"/>
    </source>
</evidence>
<keyword evidence="2" id="KW-0479">Metal-binding</keyword>
<dbReference type="GO" id="GO:0044281">
    <property type="term" value="P:small molecule metabolic process"/>
    <property type="evidence" value="ECO:0007669"/>
    <property type="project" value="UniProtKB-ARBA"/>
</dbReference>
<dbReference type="PANTHER" id="PTHR42796">
    <property type="entry name" value="FUMARYLACETOACETATE HYDROLASE DOMAIN-CONTAINING PROTEIN 2A-RELATED"/>
    <property type="match status" value="1"/>
</dbReference>
<dbReference type="AlphaFoldDB" id="A0A918ZRP8"/>
<evidence type="ECO:0000256" key="2">
    <source>
        <dbReference type="ARBA" id="ARBA00022723"/>
    </source>
</evidence>
<dbReference type="EMBL" id="BNAT01000066">
    <property type="protein sequence ID" value="GHE66960.1"/>
    <property type="molecule type" value="Genomic_DNA"/>
</dbReference>
<dbReference type="PANTHER" id="PTHR42796:SF4">
    <property type="entry name" value="FUMARYLACETOACETATE HYDROLASE DOMAIN-CONTAINING PROTEIN 2A"/>
    <property type="match status" value="1"/>
</dbReference>
<proteinExistence type="inferred from homology"/>
<reference evidence="4" key="1">
    <citation type="journal article" date="2014" name="Int. J. Syst. Evol. Microbiol.">
        <title>Complete genome sequence of Corynebacterium casei LMG S-19264T (=DSM 44701T), isolated from a smear-ripened cheese.</title>
        <authorList>
            <consortium name="US DOE Joint Genome Institute (JGI-PGF)"/>
            <person name="Walter F."/>
            <person name="Albersmeier A."/>
            <person name="Kalinowski J."/>
            <person name="Ruckert C."/>
        </authorList>
    </citation>
    <scope>NUCLEOTIDE SEQUENCE</scope>
    <source>
        <strain evidence="4">CGMCC 4.7403</strain>
    </source>
</reference>
<feature type="domain" description="Fumarylacetoacetase-like C-terminal" evidence="3">
    <location>
        <begin position="135"/>
        <end position="326"/>
    </location>
</feature>
<dbReference type="InterPro" id="IPR036663">
    <property type="entry name" value="Fumarylacetoacetase_C_sf"/>
</dbReference>
<keyword evidence="5" id="KW-1185">Reference proteome</keyword>
<evidence type="ECO:0000313" key="4">
    <source>
        <dbReference type="EMBL" id="GHE66960.1"/>
    </source>
</evidence>
<protein>
    <submittedName>
        <fullName evidence="4">Hydrolase</fullName>
    </submittedName>
</protein>
<dbReference type="Gene3D" id="3.90.850.10">
    <property type="entry name" value="Fumarylacetoacetase-like, C-terminal domain"/>
    <property type="match status" value="1"/>
</dbReference>